<gene>
    <name evidence="1" type="ORF">CBW57_23290</name>
</gene>
<dbReference type="PANTHER" id="PTHR34413:SF2">
    <property type="entry name" value="PROPHAGE TAIL FIBER ASSEMBLY PROTEIN HOMOLOG TFAE-RELATED"/>
    <property type="match status" value="1"/>
</dbReference>
<evidence type="ECO:0000313" key="1">
    <source>
        <dbReference type="EMBL" id="OVZ79612.1"/>
    </source>
</evidence>
<comment type="caution">
    <text evidence="1">The sequence shown here is derived from an EMBL/GenBank/DDBJ whole genome shotgun (WGS) entry which is preliminary data.</text>
</comment>
<protein>
    <submittedName>
        <fullName evidence="1">Phage tail protein</fullName>
    </submittedName>
</protein>
<name>A0A208ZGJ5_YERIN</name>
<sequence>MTIELDIEQAIIGDNGLAVQSGWITVYNANSESGEYTGVSNEYLPLGVSLPAGGYADAPTLPDDNNKAVRRNISGTAWEVVDDFRGKVAYSTETGQQEEVTEIGGLPDYLTLYAPQTAYDKWDGKKWVTDKDAQKDAEIQHAEYTKSQLLSEATAKIAPLQDAVDTGMVTDVEKEQLTAWKTYRVLLSRIDTSKAPDIEWPVSPE</sequence>
<accession>A0A208ZGJ5</accession>
<dbReference type="InterPro" id="IPR003458">
    <property type="entry name" value="Phage_T4_Gp38_tail_assem"/>
</dbReference>
<evidence type="ECO:0000313" key="2">
    <source>
        <dbReference type="Proteomes" id="UP000196440"/>
    </source>
</evidence>
<dbReference type="RefSeq" id="WP_087816667.1">
    <property type="nucleotide sequence ID" value="NZ_NHOI01000050.1"/>
</dbReference>
<proteinExistence type="predicted"/>
<reference evidence="1 2" key="1">
    <citation type="submission" date="2017-05" db="EMBL/GenBank/DDBJ databases">
        <title>Whole genome sequencing of Yersinia kristensenii.</title>
        <authorList>
            <person name="Campioni F."/>
        </authorList>
    </citation>
    <scope>NUCLEOTIDE SEQUENCE [LARGE SCALE GENOMIC DNA]</scope>
    <source>
        <strain evidence="1 2">CFSAN060536</strain>
    </source>
</reference>
<dbReference type="PANTHER" id="PTHR34413">
    <property type="entry name" value="PROPHAGE TAIL FIBER ASSEMBLY PROTEIN HOMOLOG TFAE-RELATED-RELATED"/>
    <property type="match status" value="1"/>
</dbReference>
<dbReference type="Pfam" id="PF02413">
    <property type="entry name" value="Caudo_TAP"/>
    <property type="match status" value="1"/>
</dbReference>
<dbReference type="EMBL" id="NHOI01000050">
    <property type="protein sequence ID" value="OVZ79612.1"/>
    <property type="molecule type" value="Genomic_DNA"/>
</dbReference>
<dbReference type="InterPro" id="IPR051220">
    <property type="entry name" value="TFA_Chaperone"/>
</dbReference>
<dbReference type="AlphaFoldDB" id="A0A208ZGJ5"/>
<dbReference type="Proteomes" id="UP000196440">
    <property type="component" value="Unassembled WGS sequence"/>
</dbReference>
<organism evidence="1 2">
    <name type="scientific">Yersinia intermedia</name>
    <dbReference type="NCBI Taxonomy" id="631"/>
    <lineage>
        <taxon>Bacteria</taxon>
        <taxon>Pseudomonadati</taxon>
        <taxon>Pseudomonadota</taxon>
        <taxon>Gammaproteobacteria</taxon>
        <taxon>Enterobacterales</taxon>
        <taxon>Yersiniaceae</taxon>
        <taxon>Yersinia</taxon>
    </lineage>
</organism>